<dbReference type="GO" id="GO:0003729">
    <property type="term" value="F:mRNA binding"/>
    <property type="evidence" value="ECO:0007669"/>
    <property type="project" value="TreeGrafter"/>
</dbReference>
<evidence type="ECO:0000256" key="4">
    <source>
        <dbReference type="SAM" id="Phobius"/>
    </source>
</evidence>
<dbReference type="Pfam" id="PF00076">
    <property type="entry name" value="RRM_1"/>
    <property type="match status" value="1"/>
</dbReference>
<accession>A0A0G4FFZ1</accession>
<dbReference type="SUPFAM" id="SSF54928">
    <property type="entry name" value="RNA-binding domain, RBD"/>
    <property type="match status" value="1"/>
</dbReference>
<evidence type="ECO:0000256" key="1">
    <source>
        <dbReference type="ARBA" id="ARBA00022884"/>
    </source>
</evidence>
<feature type="domain" description="RRM" evidence="5">
    <location>
        <begin position="153"/>
        <end position="229"/>
    </location>
</feature>
<proteinExistence type="predicted"/>
<dbReference type="PROSITE" id="PS50102">
    <property type="entry name" value="RRM"/>
    <property type="match status" value="1"/>
</dbReference>
<organism evidence="6">
    <name type="scientific">Chromera velia CCMP2878</name>
    <dbReference type="NCBI Taxonomy" id="1169474"/>
    <lineage>
        <taxon>Eukaryota</taxon>
        <taxon>Sar</taxon>
        <taxon>Alveolata</taxon>
        <taxon>Colpodellida</taxon>
        <taxon>Chromeraceae</taxon>
        <taxon>Chromera</taxon>
    </lineage>
</organism>
<keyword evidence="1 2" id="KW-0694">RNA-binding</keyword>
<dbReference type="CDD" id="cd00590">
    <property type="entry name" value="RRM_SF"/>
    <property type="match status" value="2"/>
</dbReference>
<keyword evidence="4" id="KW-0472">Membrane</keyword>
<keyword evidence="4" id="KW-0812">Transmembrane</keyword>
<feature type="region of interest" description="Disordered" evidence="3">
    <location>
        <begin position="227"/>
        <end position="262"/>
    </location>
</feature>
<dbReference type="PANTHER" id="PTHR48025">
    <property type="entry name" value="OS02G0815200 PROTEIN"/>
    <property type="match status" value="1"/>
</dbReference>
<reference evidence="6" key="1">
    <citation type="submission" date="2014-11" db="EMBL/GenBank/DDBJ databases">
        <authorList>
            <person name="Otto D Thomas"/>
            <person name="Naeem Raeece"/>
        </authorList>
    </citation>
    <scope>NUCLEOTIDE SEQUENCE</scope>
</reference>
<sequence>MCVGSWNFDACSSGFHFLPLGSRDRRRGSASRRKSRERMEGMTLLSETGRNRETDVNPSPSPSSLEVPISFYHYEYDLVPSSSEDDMRIPAPFPPMQMRSRLEVREDPGAALSCYSHPESFWELARRRAEIRTYWSGANAVSPPSKLGEPMPRQLFVFNLPYYATAADLLQHFKDFQPKSARVFNNSEGTSKGCGCIAFAQEEQAQKALRALQDSVMGGRRLGLKVQQRQANGVEGEDLGDDSSSRGQEGRRGQGGSAGENQQDRRLFMMNIPFDFTEERLLAELRQKKFDPVWVRMFRSPVGVNAGKALLLMKSAADATNLVRYSNTFGLRVRGFRLMVRRDRERALYVGKVETGNLGLCVWFLPVCPPVLNGHNVVNVPQPPVILPRHSGVAVEVVLLEVGFEIGERTTEVLLGPHRLEIGKVETGYLSLCVWSLAIWVWEQNRHNVVNVPQPPVILPRHSGVAVEVVLLEVGFEIGERTTEVFVGTFLVGGGSAVLDCAEASPNGGSHCVCQPENKLLSACLPCSKNGIVSLTYGTITSPRAMLTETATTTLSTSCSQTTVFTKTTATAFSALRAWPAVSTQSASSALSTLAALATMLADGAAPTVYTRVFDASMNANSVSSALLALIAPSTMLADPPPSAIFALATLAAVLTYCLPATLFTIRTATSMLAY</sequence>
<dbReference type="AlphaFoldDB" id="A0A0G4FFZ1"/>
<dbReference type="InterPro" id="IPR012677">
    <property type="entry name" value="Nucleotide-bd_a/b_plait_sf"/>
</dbReference>
<evidence type="ECO:0000259" key="5">
    <source>
        <dbReference type="PROSITE" id="PS50102"/>
    </source>
</evidence>
<feature type="region of interest" description="Disordered" evidence="3">
    <location>
        <begin position="23"/>
        <end position="63"/>
    </location>
</feature>
<dbReference type="InterPro" id="IPR000504">
    <property type="entry name" value="RRM_dom"/>
</dbReference>
<name>A0A0G4FFZ1_9ALVE</name>
<feature type="compositionally biased region" description="Basic residues" evidence="3">
    <location>
        <begin position="24"/>
        <end position="36"/>
    </location>
</feature>
<gene>
    <name evidence="6" type="ORF">Cvel_16768</name>
</gene>
<dbReference type="Gene3D" id="3.30.70.330">
    <property type="match status" value="2"/>
</dbReference>
<dbReference type="GO" id="GO:0005634">
    <property type="term" value="C:nucleus"/>
    <property type="evidence" value="ECO:0007669"/>
    <property type="project" value="TreeGrafter"/>
</dbReference>
<evidence type="ECO:0000313" key="6">
    <source>
        <dbReference type="EMBL" id="CEM12101.1"/>
    </source>
</evidence>
<evidence type="ECO:0000256" key="2">
    <source>
        <dbReference type="PROSITE-ProRule" id="PRU00176"/>
    </source>
</evidence>
<dbReference type="PANTHER" id="PTHR48025:SF1">
    <property type="entry name" value="RRM DOMAIN-CONTAINING PROTEIN"/>
    <property type="match status" value="1"/>
</dbReference>
<dbReference type="SMART" id="SM00360">
    <property type="entry name" value="RRM"/>
    <property type="match status" value="2"/>
</dbReference>
<evidence type="ECO:0000256" key="3">
    <source>
        <dbReference type="SAM" id="MobiDB-lite"/>
    </source>
</evidence>
<feature type="transmembrane region" description="Helical" evidence="4">
    <location>
        <begin position="644"/>
        <end position="666"/>
    </location>
</feature>
<protein>
    <recommendedName>
        <fullName evidence="5">RRM domain-containing protein</fullName>
    </recommendedName>
</protein>
<dbReference type="InterPro" id="IPR050502">
    <property type="entry name" value="Euk_RNA-bind_prot"/>
</dbReference>
<dbReference type="VEuPathDB" id="CryptoDB:Cvel_16768"/>
<dbReference type="EMBL" id="CDMZ01000339">
    <property type="protein sequence ID" value="CEM12101.1"/>
    <property type="molecule type" value="Genomic_DNA"/>
</dbReference>
<keyword evidence="4" id="KW-1133">Transmembrane helix</keyword>
<dbReference type="InterPro" id="IPR035979">
    <property type="entry name" value="RBD_domain_sf"/>
</dbReference>